<evidence type="ECO:0000313" key="2">
    <source>
        <dbReference type="EMBL" id="KIK51797.1"/>
    </source>
</evidence>
<dbReference type="Proteomes" id="UP000053593">
    <property type="component" value="Unassembled WGS sequence"/>
</dbReference>
<name>A0A0D0C1V7_9AGAR</name>
<dbReference type="HOGENOM" id="CLU_004050_1_0_1"/>
<dbReference type="EMBL" id="KN834854">
    <property type="protein sequence ID" value="KIK51797.1"/>
    <property type="molecule type" value="Genomic_DNA"/>
</dbReference>
<sequence>MEAYQLGQTIEASQSKTSSVHQATPETKNAIQRLQMKIDELNRQSGPLLGELEALQKVHPFTAEVILAFKTAIKLEYDHRTNDKRALAVRIAMNDMFIVMLILKGISGAKKNIFGESIQTCLQKHIKAVANDIKEYSATCDTFQSTHTSVKSFRSPEWDYEFKIFINSFQKHRDGLYRHITPYIDIPMPLKEDTFAEISNSFKAVGDDMPMDVLLRELRSNEERESRRFIDLHGGAKEVLKNDALMGELIRRSGEPDSKLSSPKEKMNRMLEIKCAIPKKVADLIAKNRGPFFAKFEAQLKHLRDTSAKIEKDKDWNIDDELVEDADNTLVKDPDERIVNPELNQIWQEMESGWKSTTNAQSMAMAVRKNYSERRKNLQSTDRRLMERIPAIVHLVKASQVQENMNGTDAMNWNLTQNYEKDDWALEYITLPRIQKLLEALNNESSTIVSTEKVNTFTAARPKNWSLAKWMTFWTVGFPLTMKYYYNRIQVLLYHIENLTQQTLPINGQAVKVFVSGPSISLSTDRLLAGVCDAIDDIDDDEEVFPRFECYMKSEEERMRNMLQILKYRVDAKNSLQLVTGPGGLVKNVMCLVYLLFFRVYQVLRLATTHAIDPKEVGNILDSLRIVHEAISFQVESLQAVCQQQSLNFREQLRRTSNGIFYYTKFPEDLLASKYWTTMYGNRDDLRSTDTFEDVKHVIPVQQVSDPSLADIDAVHAVPPGELLHPAIADSLDVEVYTEPDDFGSSIPLLDGSPAGSRPSWCGSYSYSLDYGGAFTTRYPAGVIDLLVPEWDGYISGSGSDNIGEFSIEGQVNGESITLNKRYTYGQAITWRYQGRLNPERSQIFGEWGSCNTIFEDFNKIHGAFQLNIAKLGICKLVNVSAGSANPNSARERWHLAVNSVITLLRIKKRKFTGWIYLQNRRQIRRRFLELFPRLHELESPLLWRAGNPLSDDEMEEFLTLVSCCSRKDFRFYRSLSACLQRRKVVHWGKVCELVHQPRIIDTRFVCLDCLRFHPVSAVASATMDFCAECINKAVDRKEDGMHHIPSHDMLQLRYCCSARRESSVLLGAAVEIAKQLRTEVCYECRSTLKRPYWYCLTCPDQKGICMTCKDRLDNLYSPVGHFRRDQTAATWACLQTHTHPLSECQ</sequence>
<protein>
    <submittedName>
        <fullName evidence="2">Uncharacterized protein</fullName>
    </submittedName>
</protein>
<feature type="region of interest" description="Disordered" evidence="1">
    <location>
        <begin position="1"/>
        <end position="25"/>
    </location>
</feature>
<keyword evidence="3" id="KW-1185">Reference proteome</keyword>
<evidence type="ECO:0000313" key="3">
    <source>
        <dbReference type="Proteomes" id="UP000053593"/>
    </source>
</evidence>
<evidence type="ECO:0000256" key="1">
    <source>
        <dbReference type="SAM" id="MobiDB-lite"/>
    </source>
</evidence>
<accession>A0A0D0C1V7</accession>
<organism evidence="2 3">
    <name type="scientific">Collybiopsis luxurians FD-317 M1</name>
    <dbReference type="NCBI Taxonomy" id="944289"/>
    <lineage>
        <taxon>Eukaryota</taxon>
        <taxon>Fungi</taxon>
        <taxon>Dikarya</taxon>
        <taxon>Basidiomycota</taxon>
        <taxon>Agaricomycotina</taxon>
        <taxon>Agaricomycetes</taxon>
        <taxon>Agaricomycetidae</taxon>
        <taxon>Agaricales</taxon>
        <taxon>Marasmiineae</taxon>
        <taxon>Omphalotaceae</taxon>
        <taxon>Collybiopsis</taxon>
        <taxon>Collybiopsis luxurians</taxon>
    </lineage>
</organism>
<reference evidence="2 3" key="1">
    <citation type="submission" date="2014-04" db="EMBL/GenBank/DDBJ databases">
        <title>Evolutionary Origins and Diversification of the Mycorrhizal Mutualists.</title>
        <authorList>
            <consortium name="DOE Joint Genome Institute"/>
            <consortium name="Mycorrhizal Genomics Consortium"/>
            <person name="Kohler A."/>
            <person name="Kuo A."/>
            <person name="Nagy L.G."/>
            <person name="Floudas D."/>
            <person name="Copeland A."/>
            <person name="Barry K.W."/>
            <person name="Cichocki N."/>
            <person name="Veneault-Fourrey C."/>
            <person name="LaButti K."/>
            <person name="Lindquist E.A."/>
            <person name="Lipzen A."/>
            <person name="Lundell T."/>
            <person name="Morin E."/>
            <person name="Murat C."/>
            <person name="Riley R."/>
            <person name="Ohm R."/>
            <person name="Sun H."/>
            <person name="Tunlid A."/>
            <person name="Henrissat B."/>
            <person name="Grigoriev I.V."/>
            <person name="Hibbett D.S."/>
            <person name="Martin F."/>
        </authorList>
    </citation>
    <scope>NUCLEOTIDE SEQUENCE [LARGE SCALE GENOMIC DNA]</scope>
    <source>
        <strain evidence="2 3">FD-317 M1</strain>
    </source>
</reference>
<gene>
    <name evidence="2" type="ORF">GYMLUDRAFT_78058</name>
</gene>
<dbReference type="AlphaFoldDB" id="A0A0D0C1V7"/>
<proteinExistence type="predicted"/>
<dbReference type="OrthoDB" id="2122982at2759"/>